<feature type="region of interest" description="Disordered" evidence="1">
    <location>
        <begin position="462"/>
        <end position="486"/>
    </location>
</feature>
<organism evidence="3 4">
    <name type="scientific">Chilo suppressalis</name>
    <name type="common">Asiatic rice borer moth</name>
    <dbReference type="NCBI Taxonomy" id="168631"/>
    <lineage>
        <taxon>Eukaryota</taxon>
        <taxon>Metazoa</taxon>
        <taxon>Ecdysozoa</taxon>
        <taxon>Arthropoda</taxon>
        <taxon>Hexapoda</taxon>
        <taxon>Insecta</taxon>
        <taxon>Pterygota</taxon>
        <taxon>Neoptera</taxon>
        <taxon>Endopterygota</taxon>
        <taxon>Lepidoptera</taxon>
        <taxon>Glossata</taxon>
        <taxon>Ditrysia</taxon>
        <taxon>Pyraloidea</taxon>
        <taxon>Crambidae</taxon>
        <taxon>Crambinae</taxon>
        <taxon>Chilo</taxon>
    </lineage>
</organism>
<protein>
    <submittedName>
        <fullName evidence="3">Uncharacterized protein</fullName>
    </submittedName>
</protein>
<feature type="signal peptide" evidence="2">
    <location>
        <begin position="1"/>
        <end position="18"/>
    </location>
</feature>
<sequence>MFYSIIIPVIFCISVISCSYFEGDNESSKTKLDHTGILNKGIWINNSPKEDLYEKTTGDFIFRPNSLDVDNQLQNNFDAFAESVMQSGPILSGYVERNKRSSDFERKSLLNNNLSCNGDKKCTQMKKQNDKSSLIKSKMISVLKPASVFNDYPYEVAVMLGDNKADTPKTIRKIKEIEDPSKLVIALNESKNQLQDKADPSTDSQVRNSIKYNNTNNTSSTPKRSMKNDYETEIIKKIEYTEEIDKFNESINKSKVDRNVFANQERDWYQNSSPLNIRHEASSYNVEPHKNKPVNERGLIKVLSMLTKTFKKIMKQHNDIRKIHAKLSNLNVEIMKNITDFTKKTADIEEKYLFILGVAKKIKEFKSKMDLKEEYFKVKDREMSNNLVEFENQQKKFLMQQRQFYNIQKIMLAQNEKINLKQNLIAKTQSEISHRQYNFVRILKKAKQIYIDNKYSNPIKPLTSTLKPNSDFPPTESPNKITHTTTQDPYTTESIKINLFSIPAFDKLVNQDKLILKDKDEQSVDDLVYKYYFNNTFIDNLMKDKILSNFMITGENTEITRNTKNKRDEEIVENTLLLPVKKEEIKGFEGKLHREKRWIRHAQSKSKLKRKSRGKEHNENEDMKDEKPLKQKNQEVTTTIADINKVISNKIKEKNDPFVVMAKSFCNEIGHNKNDQALHWCVEKALRRLQHIDTIMPIAAQLPTGGNEVKSTVIPLTKESKKISTSNNIQSATYKVLGPSTLSSVVPITTSSIVTPGRPGPESTSNVYFPDNDELELNLKEFELKPDTEGTVYYDGSVHTSGIVSDDEGMSDIMPGLESNSRVEMDPLTFDLKAMRRDPLHRLAELQGLAYG</sequence>
<feature type="compositionally biased region" description="Polar residues" evidence="1">
    <location>
        <begin position="201"/>
        <end position="223"/>
    </location>
</feature>
<feature type="compositionally biased region" description="Basic and acidic residues" evidence="1">
    <location>
        <begin position="615"/>
        <end position="632"/>
    </location>
</feature>
<feature type="chain" id="PRO_5046374356" evidence="2">
    <location>
        <begin position="19"/>
        <end position="852"/>
    </location>
</feature>
<evidence type="ECO:0000313" key="4">
    <source>
        <dbReference type="Proteomes" id="UP001153292"/>
    </source>
</evidence>
<proteinExistence type="predicted"/>
<gene>
    <name evidence="3" type="ORF">CHILSU_LOCUS7753</name>
</gene>
<evidence type="ECO:0000256" key="1">
    <source>
        <dbReference type="SAM" id="MobiDB-lite"/>
    </source>
</evidence>
<feature type="region of interest" description="Disordered" evidence="1">
    <location>
        <begin position="602"/>
        <end position="632"/>
    </location>
</feature>
<dbReference type="EMBL" id="OU963922">
    <property type="protein sequence ID" value="CAH2988266.1"/>
    <property type="molecule type" value="Genomic_DNA"/>
</dbReference>
<feature type="compositionally biased region" description="Basic residues" evidence="1">
    <location>
        <begin position="602"/>
        <end position="614"/>
    </location>
</feature>
<keyword evidence="2" id="KW-0732">Signal</keyword>
<dbReference type="Proteomes" id="UP001153292">
    <property type="component" value="Chromosome 29"/>
</dbReference>
<feature type="region of interest" description="Disordered" evidence="1">
    <location>
        <begin position="191"/>
        <end position="227"/>
    </location>
</feature>
<name>A0ABN8L9B3_CHISP</name>
<accession>A0ABN8L9B3</accession>
<feature type="compositionally biased region" description="Polar residues" evidence="1">
    <location>
        <begin position="477"/>
        <end position="486"/>
    </location>
</feature>
<reference evidence="3" key="1">
    <citation type="submission" date="2021-12" db="EMBL/GenBank/DDBJ databases">
        <authorList>
            <person name="King R."/>
        </authorList>
    </citation>
    <scope>NUCLEOTIDE SEQUENCE</scope>
</reference>
<evidence type="ECO:0000256" key="2">
    <source>
        <dbReference type="SAM" id="SignalP"/>
    </source>
</evidence>
<evidence type="ECO:0000313" key="3">
    <source>
        <dbReference type="EMBL" id="CAH2988266.1"/>
    </source>
</evidence>
<keyword evidence="4" id="KW-1185">Reference proteome</keyword>